<dbReference type="SUPFAM" id="SSF55961">
    <property type="entry name" value="Bet v1-like"/>
    <property type="match status" value="1"/>
</dbReference>
<accession>A0ABX0Y0R4</accession>
<name>A0ABX0Y0R4_9ACTN</name>
<evidence type="ECO:0000313" key="1">
    <source>
        <dbReference type="EMBL" id="NJC71927.1"/>
    </source>
</evidence>
<dbReference type="Proteomes" id="UP000722989">
    <property type="component" value="Unassembled WGS sequence"/>
</dbReference>
<organism evidence="1 2">
    <name type="scientific">Planosporangium thailandense</name>
    <dbReference type="NCBI Taxonomy" id="765197"/>
    <lineage>
        <taxon>Bacteria</taxon>
        <taxon>Bacillati</taxon>
        <taxon>Actinomycetota</taxon>
        <taxon>Actinomycetes</taxon>
        <taxon>Micromonosporales</taxon>
        <taxon>Micromonosporaceae</taxon>
        <taxon>Planosporangium</taxon>
    </lineage>
</organism>
<dbReference type="InterPro" id="IPR023393">
    <property type="entry name" value="START-like_dom_sf"/>
</dbReference>
<comment type="caution">
    <text evidence="1">The sequence shown here is derived from an EMBL/GenBank/DDBJ whole genome shotgun (WGS) entry which is preliminary data.</text>
</comment>
<dbReference type="InterPro" id="IPR019587">
    <property type="entry name" value="Polyketide_cyclase/dehydratase"/>
</dbReference>
<keyword evidence="2" id="KW-1185">Reference proteome</keyword>
<reference evidence="1 2" key="1">
    <citation type="submission" date="2020-03" db="EMBL/GenBank/DDBJ databases">
        <title>WGS of the type strain of Planosporangium spp.</title>
        <authorList>
            <person name="Thawai C."/>
        </authorList>
    </citation>
    <scope>NUCLEOTIDE SEQUENCE [LARGE SCALE GENOMIC DNA]</scope>
    <source>
        <strain evidence="1 2">TBRC 5610</strain>
    </source>
</reference>
<dbReference type="RefSeq" id="WP_167926829.1">
    <property type="nucleotide sequence ID" value="NZ_JAATVY010000014.1"/>
</dbReference>
<protein>
    <submittedName>
        <fullName evidence="1">SRPBCC family protein</fullName>
    </submittedName>
</protein>
<dbReference type="EMBL" id="JAATVY010000014">
    <property type="protein sequence ID" value="NJC71927.1"/>
    <property type="molecule type" value="Genomic_DNA"/>
</dbReference>
<dbReference type="CDD" id="cd07812">
    <property type="entry name" value="SRPBCC"/>
    <property type="match status" value="1"/>
</dbReference>
<dbReference type="Pfam" id="PF10604">
    <property type="entry name" value="Polyketide_cyc2"/>
    <property type="match status" value="1"/>
</dbReference>
<gene>
    <name evidence="1" type="ORF">HC031_19720</name>
</gene>
<evidence type="ECO:0000313" key="2">
    <source>
        <dbReference type="Proteomes" id="UP000722989"/>
    </source>
</evidence>
<proteinExistence type="predicted"/>
<sequence length="165" mass="18583">MTARPWRTGGSVSIHIEATPDEVYAHISDVTRIGERSPECHSAEWLDAATPGTVGARFRGHNRSGPAARWSRTCEVIDAVPGRSFAFRTLPQRDPTRRDSTIWAYQLQPGGTGTQLTHSYEITMMPLQPLRALYGILQPQHRDMRPQMLQSLQTLKALLEHHSHH</sequence>
<dbReference type="Gene3D" id="3.30.530.20">
    <property type="match status" value="1"/>
</dbReference>